<sequence>LSSLFIFFREKVDSCPLLRRPGFSGKAVRLVSIGFSPTSIGGWSVSFSASSGSVSGDGRLLPGKFGFHMRFWPVSVFIPP</sequence>
<feature type="non-terminal residue" evidence="1">
    <location>
        <position position="1"/>
    </location>
</feature>
<keyword evidence="2" id="KW-1185">Reference proteome</keyword>
<organism evidence="2">
    <name type="scientific">Arabidopsis lyrata subsp. lyrata</name>
    <name type="common">Lyre-leaved rock-cress</name>
    <dbReference type="NCBI Taxonomy" id="81972"/>
    <lineage>
        <taxon>Eukaryota</taxon>
        <taxon>Viridiplantae</taxon>
        <taxon>Streptophyta</taxon>
        <taxon>Embryophyta</taxon>
        <taxon>Tracheophyta</taxon>
        <taxon>Spermatophyta</taxon>
        <taxon>Magnoliopsida</taxon>
        <taxon>eudicotyledons</taxon>
        <taxon>Gunneridae</taxon>
        <taxon>Pentapetalae</taxon>
        <taxon>rosids</taxon>
        <taxon>malvids</taxon>
        <taxon>Brassicales</taxon>
        <taxon>Brassicaceae</taxon>
        <taxon>Camelineae</taxon>
        <taxon>Arabidopsis</taxon>
    </lineage>
</organism>
<protein>
    <submittedName>
        <fullName evidence="1">Predicted protein</fullName>
    </submittedName>
</protein>
<accession>D7MRL9</accession>
<dbReference type="HOGENOM" id="CLU_2597077_0_0_1"/>
<evidence type="ECO:0000313" key="2">
    <source>
        <dbReference type="Proteomes" id="UP000008694"/>
    </source>
</evidence>
<dbReference type="EMBL" id="GL348720">
    <property type="protein sequence ID" value="EFH40406.1"/>
    <property type="molecule type" value="Genomic_DNA"/>
</dbReference>
<reference evidence="2" key="1">
    <citation type="journal article" date="2011" name="Nat. Genet.">
        <title>The Arabidopsis lyrata genome sequence and the basis of rapid genome size change.</title>
        <authorList>
            <person name="Hu T.T."/>
            <person name="Pattyn P."/>
            <person name="Bakker E.G."/>
            <person name="Cao J."/>
            <person name="Cheng J.-F."/>
            <person name="Clark R.M."/>
            <person name="Fahlgren N."/>
            <person name="Fawcett J.A."/>
            <person name="Grimwood J."/>
            <person name="Gundlach H."/>
            <person name="Haberer G."/>
            <person name="Hollister J.D."/>
            <person name="Ossowski S."/>
            <person name="Ottilar R.P."/>
            <person name="Salamov A.A."/>
            <person name="Schneeberger K."/>
            <person name="Spannagl M."/>
            <person name="Wang X."/>
            <person name="Yang L."/>
            <person name="Nasrallah M.E."/>
            <person name="Bergelson J."/>
            <person name="Carrington J.C."/>
            <person name="Gaut B.S."/>
            <person name="Schmutz J."/>
            <person name="Mayer K.F.X."/>
            <person name="Van de Peer Y."/>
            <person name="Grigoriev I.V."/>
            <person name="Nordborg M."/>
            <person name="Weigel D."/>
            <person name="Guo Y.-L."/>
        </authorList>
    </citation>
    <scope>NUCLEOTIDE SEQUENCE [LARGE SCALE GENOMIC DNA]</scope>
    <source>
        <strain evidence="2">cv. MN47</strain>
    </source>
</reference>
<gene>
    <name evidence="1" type="ORF">ARALYDRAFT_684759</name>
</gene>
<name>D7MRL9_ARALL</name>
<dbReference type="Gramene" id="Al_scaffold_0008_1579">
    <property type="protein sequence ID" value="Al_scaffold_0008_1579"/>
    <property type="gene ID" value="Al_scaffold_0008_1579"/>
</dbReference>
<dbReference type="Proteomes" id="UP000008694">
    <property type="component" value="Unassembled WGS sequence"/>
</dbReference>
<proteinExistence type="predicted"/>
<evidence type="ECO:0000313" key="1">
    <source>
        <dbReference type="EMBL" id="EFH40406.1"/>
    </source>
</evidence>
<dbReference type="AlphaFoldDB" id="D7MRL9"/>